<evidence type="ECO:0000256" key="4">
    <source>
        <dbReference type="ARBA" id="ARBA00023163"/>
    </source>
</evidence>
<accession>A0ABS2N468</accession>
<name>A0ABS2N468_9BACI</name>
<dbReference type="PANTHER" id="PTHR43133:SF8">
    <property type="entry name" value="RNA POLYMERASE SIGMA FACTOR HI_1459-RELATED"/>
    <property type="match status" value="1"/>
</dbReference>
<dbReference type="EMBL" id="JAFBDR010000023">
    <property type="protein sequence ID" value="MBM7572898.1"/>
    <property type="molecule type" value="Genomic_DNA"/>
</dbReference>
<gene>
    <name evidence="6" type="ORF">JOC48_003430</name>
</gene>
<reference evidence="6 7" key="1">
    <citation type="submission" date="2021-01" db="EMBL/GenBank/DDBJ databases">
        <title>Genomic Encyclopedia of Type Strains, Phase IV (KMG-IV): sequencing the most valuable type-strain genomes for metagenomic binning, comparative biology and taxonomic classification.</title>
        <authorList>
            <person name="Goeker M."/>
        </authorList>
    </citation>
    <scope>NUCLEOTIDE SEQUENCE [LARGE SCALE GENOMIC DNA]</scope>
    <source>
        <strain evidence="6 7">DSM 23711</strain>
    </source>
</reference>
<keyword evidence="2" id="KW-0731">Sigma factor</keyword>
<evidence type="ECO:0000256" key="3">
    <source>
        <dbReference type="ARBA" id="ARBA00023125"/>
    </source>
</evidence>
<evidence type="ECO:0000256" key="1">
    <source>
        <dbReference type="ARBA" id="ARBA00023015"/>
    </source>
</evidence>
<keyword evidence="1" id="KW-0805">Transcription regulation</keyword>
<keyword evidence="4" id="KW-0804">Transcription</keyword>
<evidence type="ECO:0000313" key="7">
    <source>
        <dbReference type="Proteomes" id="UP001296943"/>
    </source>
</evidence>
<dbReference type="SUPFAM" id="SSF88659">
    <property type="entry name" value="Sigma3 and sigma4 domains of RNA polymerase sigma factors"/>
    <property type="match status" value="1"/>
</dbReference>
<dbReference type="InterPro" id="IPR013249">
    <property type="entry name" value="RNA_pol_sigma70_r4_t2"/>
</dbReference>
<dbReference type="Gene3D" id="1.10.10.10">
    <property type="entry name" value="Winged helix-like DNA-binding domain superfamily/Winged helix DNA-binding domain"/>
    <property type="match status" value="1"/>
</dbReference>
<evidence type="ECO:0000256" key="2">
    <source>
        <dbReference type="ARBA" id="ARBA00023082"/>
    </source>
</evidence>
<organism evidence="6 7">
    <name type="scientific">Aquibacillus albus</name>
    <dbReference type="NCBI Taxonomy" id="1168171"/>
    <lineage>
        <taxon>Bacteria</taxon>
        <taxon>Bacillati</taxon>
        <taxon>Bacillota</taxon>
        <taxon>Bacilli</taxon>
        <taxon>Bacillales</taxon>
        <taxon>Bacillaceae</taxon>
        <taxon>Aquibacillus</taxon>
    </lineage>
</organism>
<dbReference type="Pfam" id="PF08281">
    <property type="entry name" value="Sigma70_r4_2"/>
    <property type="match status" value="1"/>
</dbReference>
<sequence length="176" mass="20225">MQRASNLNRHPNPKGYLFTAATNQWRDTLRKRKHEEVEIEIEKATYDISFLDSIGMLISLLPIKQASSILLTEYFGFSAKEVAKMLDMTIGGVKAALHRGRTTLIEMQDSSLKNREPVENLIDRLLFGLKQNDHKIIVKTYHNLVTRGVSVTQKEKYFVFTISDPDGNVFEIREKI</sequence>
<protein>
    <submittedName>
        <fullName evidence="6">Transcriptional regulator</fullName>
    </submittedName>
</protein>
<keyword evidence="7" id="KW-1185">Reference proteome</keyword>
<proteinExistence type="predicted"/>
<feature type="domain" description="RNA polymerase sigma factor 70 region 4 type 2" evidence="5">
    <location>
        <begin position="52"/>
        <end position="104"/>
    </location>
</feature>
<keyword evidence="3" id="KW-0238">DNA-binding</keyword>
<comment type="caution">
    <text evidence="6">The sequence shown here is derived from an EMBL/GenBank/DDBJ whole genome shotgun (WGS) entry which is preliminary data.</text>
</comment>
<dbReference type="InterPro" id="IPR036388">
    <property type="entry name" value="WH-like_DNA-bd_sf"/>
</dbReference>
<dbReference type="InterPro" id="IPR039425">
    <property type="entry name" value="RNA_pol_sigma-70-like"/>
</dbReference>
<dbReference type="PANTHER" id="PTHR43133">
    <property type="entry name" value="RNA POLYMERASE ECF-TYPE SIGMA FACTO"/>
    <property type="match status" value="1"/>
</dbReference>
<dbReference type="Proteomes" id="UP001296943">
    <property type="component" value="Unassembled WGS sequence"/>
</dbReference>
<evidence type="ECO:0000259" key="5">
    <source>
        <dbReference type="Pfam" id="PF08281"/>
    </source>
</evidence>
<evidence type="ECO:0000313" key="6">
    <source>
        <dbReference type="EMBL" id="MBM7572898.1"/>
    </source>
</evidence>
<dbReference type="InterPro" id="IPR013324">
    <property type="entry name" value="RNA_pol_sigma_r3/r4-like"/>
</dbReference>